<evidence type="ECO:0000313" key="1">
    <source>
        <dbReference type="EMBL" id="KAA6377154.1"/>
    </source>
</evidence>
<name>A0A5J4V3S2_9EUKA</name>
<dbReference type="InterPro" id="IPR016024">
    <property type="entry name" value="ARM-type_fold"/>
</dbReference>
<protein>
    <submittedName>
        <fullName evidence="1">Uncharacterized protein</fullName>
    </submittedName>
</protein>
<comment type="caution">
    <text evidence="1">The sequence shown here is derived from an EMBL/GenBank/DDBJ whole genome shotgun (WGS) entry which is preliminary data.</text>
</comment>
<gene>
    <name evidence="1" type="ORF">EZS28_027318</name>
</gene>
<dbReference type="SUPFAM" id="SSF48371">
    <property type="entry name" value="ARM repeat"/>
    <property type="match status" value="1"/>
</dbReference>
<dbReference type="EMBL" id="SNRW01010012">
    <property type="protein sequence ID" value="KAA6377154.1"/>
    <property type="molecule type" value="Genomic_DNA"/>
</dbReference>
<evidence type="ECO:0000313" key="2">
    <source>
        <dbReference type="Proteomes" id="UP000324800"/>
    </source>
</evidence>
<organism evidence="1 2">
    <name type="scientific">Streblomastix strix</name>
    <dbReference type="NCBI Taxonomy" id="222440"/>
    <lineage>
        <taxon>Eukaryota</taxon>
        <taxon>Metamonada</taxon>
        <taxon>Preaxostyla</taxon>
        <taxon>Oxymonadida</taxon>
        <taxon>Streblomastigidae</taxon>
        <taxon>Streblomastix</taxon>
    </lineage>
</organism>
<dbReference type="AlphaFoldDB" id="A0A5J4V3S2"/>
<dbReference type="Proteomes" id="UP000324800">
    <property type="component" value="Unassembled WGS sequence"/>
</dbReference>
<dbReference type="Gene3D" id="1.25.10.10">
    <property type="entry name" value="Leucine-rich Repeat Variant"/>
    <property type="match status" value="1"/>
</dbReference>
<proteinExistence type="predicted"/>
<dbReference type="InterPro" id="IPR011989">
    <property type="entry name" value="ARM-like"/>
</dbReference>
<reference evidence="1 2" key="1">
    <citation type="submission" date="2019-03" db="EMBL/GenBank/DDBJ databases">
        <title>Single cell metagenomics reveals metabolic interactions within the superorganism composed of flagellate Streblomastix strix and complex community of Bacteroidetes bacteria on its surface.</title>
        <authorList>
            <person name="Treitli S.C."/>
            <person name="Kolisko M."/>
            <person name="Husnik F."/>
            <person name="Keeling P."/>
            <person name="Hampl V."/>
        </authorList>
    </citation>
    <scope>NUCLEOTIDE SEQUENCE [LARGE SCALE GENOMIC DNA]</scope>
    <source>
        <strain evidence="1">ST1C</strain>
    </source>
</reference>
<sequence>MAAPSINSQQAQFSKFRTYLAQLLVDIAGASVEERLIISQRGEFVELVNILKWARDQDKNIAHPLQEWVCKAVGLLIYKNKESAQIGFQAGVVTELQTLLSKDLNLEEVKNIHINCLRLFTNYGGQEIEKKMFEMGVIQSIIHNLKSSCSKVVEKTLSIVSNIVSNTNELPEKPQKNPYLEQLLKDGVIIALYQDGIQNGSNEMIRIYAAELIGQLYNYITIPVDMKEEVIKTLKNALSCLAWNIDNHEEILKGNFVSTTKDILMIDDSDVHQNMLNLMIILLKIGSQQTQEILKKDLPLHHIRDFTKDQDTEVKQFAFLLLSWVLNYGKMKKFEKLEKEIIGKSENERTRLARDGLLEEICTILREAKSNVEDNGGLVLTVCDVAEAIFRYNVELMEQELSENGFINILFQYYEAVLPSQFMIKYCDHLSIFIPLVQYSDNLFLKKEKYLNPLIQFLDCKVEVEISKILLQLIAILSPVNETGQIQQKDEIRSFMENNGTLDHLIQIFLHYQFTNNIGKGCCAIAIGFLHKAMQIPDEFRGNHIDIISGNFAYILNKCISDTDSQTQDHGLTLALNLLRFGSEDVQQKVKEGVPIERVRNLMTNRNHKIAMAAELLNQWIAAIS</sequence>
<accession>A0A5J4V3S2</accession>